<dbReference type="PANTHER" id="PTHR31912:SF36">
    <property type="entry name" value="C2H2-TYPE DOMAIN-CONTAINING PROTEIN"/>
    <property type="match status" value="1"/>
</dbReference>
<evidence type="ECO:0000313" key="1">
    <source>
        <dbReference type="EMBL" id="KAB0790200.1"/>
    </source>
</evidence>
<keyword evidence="2" id="KW-1185">Reference proteome</keyword>
<comment type="caution">
    <text evidence="1">The sequence shown here is derived from an EMBL/GenBank/DDBJ whole genome shotgun (WGS) entry which is preliminary data.</text>
</comment>
<dbReference type="PANTHER" id="PTHR31912">
    <property type="entry name" value="IP13529P"/>
    <property type="match status" value="1"/>
</dbReference>
<reference evidence="1 2" key="1">
    <citation type="journal article" date="2018" name="Elife">
        <title>Firefly genomes illuminate parallel origins of bioluminescence in beetles.</title>
        <authorList>
            <person name="Fallon T.R."/>
            <person name="Lower S.E."/>
            <person name="Chang C.H."/>
            <person name="Bessho-Uehara M."/>
            <person name="Martin G.J."/>
            <person name="Bewick A.J."/>
            <person name="Behringer M."/>
            <person name="Debat H.J."/>
            <person name="Wong I."/>
            <person name="Day J.C."/>
            <person name="Suvorov A."/>
            <person name="Silva C.J."/>
            <person name="Stanger-Hall K.F."/>
            <person name="Hall D.W."/>
            <person name="Schmitz R.J."/>
            <person name="Nelson D.R."/>
            <person name="Lewis S.M."/>
            <person name="Shigenobu S."/>
            <person name="Bybee S.M."/>
            <person name="Larracuente A.M."/>
            <person name="Oba Y."/>
            <person name="Weng J.K."/>
        </authorList>
    </citation>
    <scope>NUCLEOTIDE SEQUENCE [LARGE SCALE GENOMIC DNA]</scope>
    <source>
        <strain evidence="1">1611_PpyrPB1</strain>
        <tissue evidence="1">Whole body</tissue>
    </source>
</reference>
<sequence>IFCCLNSECDSIINVLHTLSDVQTMLAEFKSEYRCFKYFEECDSFIRPEVFSVGEHPVLNNKSTTQHPVLALKKIEIQKIPLRRVLQKFLELPNVYNILQQYLQEEDSKPSSVLSNVFQGSLWQSMKTKFGNRTVFPLYMFFDDFESCNPFGSKAGIHKIGAVYVSLACIPPEYSSILENVFLAQLFYSKDRTTVGNGKIFSKLLEEFKYLEEYGIEVHISSKRYLLGDNLGLNSILGFNESFNANYFCRICKTSKELSKIQSIEDFNTLRTINNYDEDSRNLSFGIKQICIFNDLRFFHVVENISVDLMHDLLEGVLRYDMAHILNNLISKKFVSLPLVNSRIKFFKFSEADIGNPIPIIKIEHLQKNYLTLSASEMLAFVVYFGILLGDRVPDNDEVWEFYLNLHRIIHIITSRTISRNAVELLKTLIDNHNKDYCALFNDSLKPKHHILVHYPTVILKIGPPRLIWGMKYESFHKTLKNFAGAVTTRKNIIATLAVKQQLKLSSRFLSVRGIDDNICLGPCEGLISQLPEFFVIERLLNSHLITFNSNEAVIVNWVKINNIKYKEGLCLQFTENDIPDFIKIKFIFHINNEIYFVGCLIYTIGYNTHIQAYEIRDEIICDSKISPNNFKLIPSRNMLNRKPSNIHYTADVMIVEV</sequence>
<organism evidence="1 2">
    <name type="scientific">Photinus pyralis</name>
    <name type="common">Common eastern firefly</name>
    <name type="synonym">Lampyris pyralis</name>
    <dbReference type="NCBI Taxonomy" id="7054"/>
    <lineage>
        <taxon>Eukaryota</taxon>
        <taxon>Metazoa</taxon>
        <taxon>Ecdysozoa</taxon>
        <taxon>Arthropoda</taxon>
        <taxon>Hexapoda</taxon>
        <taxon>Insecta</taxon>
        <taxon>Pterygota</taxon>
        <taxon>Neoptera</taxon>
        <taxon>Endopterygota</taxon>
        <taxon>Coleoptera</taxon>
        <taxon>Polyphaga</taxon>
        <taxon>Elateriformia</taxon>
        <taxon>Elateroidea</taxon>
        <taxon>Lampyridae</taxon>
        <taxon>Lampyrinae</taxon>
        <taxon>Photinus</taxon>
    </lineage>
</organism>
<evidence type="ECO:0000313" key="2">
    <source>
        <dbReference type="Proteomes" id="UP000327044"/>
    </source>
</evidence>
<accession>A0A5N3ZYR6</accession>
<dbReference type="AlphaFoldDB" id="A0A5N3ZYR6"/>
<dbReference type="InParanoid" id="A0A5N3ZYR6"/>
<dbReference type="Proteomes" id="UP000327044">
    <property type="component" value="Unassembled WGS sequence"/>
</dbReference>
<name>A0A5N3ZYR6_PHOPY</name>
<protein>
    <submittedName>
        <fullName evidence="1">Uncharacterized protein</fullName>
    </submittedName>
</protein>
<proteinExistence type="predicted"/>
<gene>
    <name evidence="1" type="ORF">PPYR_15466</name>
</gene>
<dbReference type="EMBL" id="VVIM01001688">
    <property type="protein sequence ID" value="KAB0790200.1"/>
    <property type="molecule type" value="Genomic_DNA"/>
</dbReference>
<feature type="non-terminal residue" evidence="1">
    <location>
        <position position="1"/>
    </location>
</feature>